<feature type="transmembrane region" description="Helical" evidence="1">
    <location>
        <begin position="44"/>
        <end position="66"/>
    </location>
</feature>
<proteinExistence type="predicted"/>
<dbReference type="EMBL" id="RCVN01000007">
    <property type="protein sequence ID" value="RMI85039.1"/>
    <property type="molecule type" value="Genomic_DNA"/>
</dbReference>
<evidence type="ECO:0000256" key="1">
    <source>
        <dbReference type="SAM" id="Phobius"/>
    </source>
</evidence>
<evidence type="ECO:0000313" key="3">
    <source>
        <dbReference type="Proteomes" id="UP000269505"/>
    </source>
</evidence>
<feature type="transmembrane region" description="Helical" evidence="1">
    <location>
        <begin position="12"/>
        <end position="32"/>
    </location>
</feature>
<gene>
    <name evidence="2" type="ORF">D9V42_07420</name>
</gene>
<reference evidence="2 3" key="1">
    <citation type="submission" date="2018-10" db="EMBL/GenBank/DDBJ databases">
        <title>Staphylococcus pseudoxylosus sp. nov., isolated from bovine mastitis.</title>
        <authorList>
            <person name="Macfadyen A.C."/>
            <person name="Leroy S."/>
            <person name="Harrison E.M."/>
            <person name="Parkhill J."/>
            <person name="Holmes M.A."/>
            <person name="Paterson G.K."/>
        </authorList>
    </citation>
    <scope>NUCLEOTIDE SEQUENCE [LARGE SCALE GENOMIC DNA]</scope>
    <source>
        <strain evidence="2 3">S04009</strain>
    </source>
</reference>
<comment type="caution">
    <text evidence="2">The sequence shown here is derived from an EMBL/GenBank/DDBJ whole genome shotgun (WGS) entry which is preliminary data.</text>
</comment>
<keyword evidence="1" id="KW-0812">Transmembrane</keyword>
<keyword evidence="3" id="KW-1185">Reference proteome</keyword>
<keyword evidence="1" id="KW-0472">Membrane</keyword>
<keyword evidence="1" id="KW-1133">Transmembrane helix</keyword>
<sequence length="72" mass="8445">MARHKSRGRPQNQYTVILANLPIIVFFTYMNINNILTNDSTTAVILSIISLMIFSSLYTLLFYTFFKKHKRN</sequence>
<accession>A0AAQ0MGH6</accession>
<dbReference type="AlphaFoldDB" id="A0AAQ0MGH6"/>
<protein>
    <submittedName>
        <fullName evidence="2">Uncharacterized protein</fullName>
    </submittedName>
</protein>
<organism evidence="2 3">
    <name type="scientific">Staphylococcus pseudoxylosus</name>
    <dbReference type="NCBI Taxonomy" id="2282419"/>
    <lineage>
        <taxon>Bacteria</taxon>
        <taxon>Bacillati</taxon>
        <taxon>Bacillota</taxon>
        <taxon>Bacilli</taxon>
        <taxon>Bacillales</taxon>
        <taxon>Staphylococcaceae</taxon>
        <taxon>Staphylococcus</taxon>
    </lineage>
</organism>
<name>A0AAQ0MGH6_9STAP</name>
<dbReference type="Proteomes" id="UP000269505">
    <property type="component" value="Unassembled WGS sequence"/>
</dbReference>
<evidence type="ECO:0000313" key="2">
    <source>
        <dbReference type="EMBL" id="RMI85039.1"/>
    </source>
</evidence>